<keyword evidence="1" id="KW-1133">Transmembrane helix</keyword>
<dbReference type="EMBL" id="FWFF01000001">
    <property type="protein sequence ID" value="SLM91152.1"/>
    <property type="molecule type" value="Genomic_DNA"/>
</dbReference>
<evidence type="ECO:0000256" key="1">
    <source>
        <dbReference type="SAM" id="Phobius"/>
    </source>
</evidence>
<sequence length="210" mass="22034">MTLEPEDVPPERRHEFRFDPVLTMFDGPWIVRRSPGMGTAVRCAAITFLLAIIALIATDRTIGPGILDGNIVMGTLILGALATALLWVLAGGLMRGRALHVPSGRRYARVQVRGSGDHGFAARTFTEVAAGTATAASVVGDGRIGADIGVVHTRVYQCSRPAEVWAAVHFVAPDGVITAWPPVPITFDEAIALTPANSGSTAVDVSAIGD</sequence>
<name>A0A1X6WZ58_9MICO</name>
<dbReference type="Proteomes" id="UP000196581">
    <property type="component" value="Unassembled WGS sequence"/>
</dbReference>
<keyword evidence="3" id="KW-1185">Reference proteome</keyword>
<reference evidence="3" key="1">
    <citation type="submission" date="2017-02" db="EMBL/GenBank/DDBJ databases">
        <authorList>
            <person name="Dridi B."/>
        </authorList>
    </citation>
    <scope>NUCLEOTIDE SEQUENCE [LARGE SCALE GENOMIC DNA]</scope>
    <source>
        <strain evidence="3">B Co 03.10</strain>
    </source>
</reference>
<feature type="transmembrane region" description="Helical" evidence="1">
    <location>
        <begin position="39"/>
        <end position="58"/>
    </location>
</feature>
<protein>
    <submittedName>
        <fullName evidence="2">Uncharacterized protein</fullName>
    </submittedName>
</protein>
<dbReference type="AlphaFoldDB" id="A0A1X6WZ58"/>
<keyword evidence="1" id="KW-0812">Transmembrane</keyword>
<feature type="transmembrane region" description="Helical" evidence="1">
    <location>
        <begin position="70"/>
        <end position="90"/>
    </location>
</feature>
<organism evidence="2 3">
    <name type="scientific">Brevibacterium yomogidense</name>
    <dbReference type="NCBI Taxonomy" id="946573"/>
    <lineage>
        <taxon>Bacteria</taxon>
        <taxon>Bacillati</taxon>
        <taxon>Actinomycetota</taxon>
        <taxon>Actinomycetes</taxon>
        <taxon>Micrococcales</taxon>
        <taxon>Brevibacteriaceae</taxon>
        <taxon>Brevibacterium</taxon>
    </lineage>
</organism>
<proteinExistence type="predicted"/>
<keyword evidence="1" id="KW-0472">Membrane</keyword>
<evidence type="ECO:0000313" key="3">
    <source>
        <dbReference type="Proteomes" id="UP000196581"/>
    </source>
</evidence>
<accession>A0A1X6WZ58</accession>
<evidence type="ECO:0000313" key="2">
    <source>
        <dbReference type="EMBL" id="SLM91152.1"/>
    </source>
</evidence>
<gene>
    <name evidence="2" type="ORF">FM105_02440</name>
</gene>